<gene>
    <name evidence="1" type="ORF">MHI_LOCUS616590</name>
</gene>
<keyword evidence="2" id="KW-1185">Reference proteome</keyword>
<dbReference type="Proteomes" id="UP000752696">
    <property type="component" value="Unassembled WGS sequence"/>
</dbReference>
<dbReference type="EMBL" id="CAJDYZ010009023">
    <property type="protein sequence ID" value="CAD1476079.1"/>
    <property type="molecule type" value="Genomic_DNA"/>
</dbReference>
<name>A0A6V7H925_9HYME</name>
<dbReference type="OrthoDB" id="10402230at2759"/>
<proteinExistence type="predicted"/>
<comment type="caution">
    <text evidence="1">The sequence shown here is derived from an EMBL/GenBank/DDBJ whole genome shotgun (WGS) entry which is preliminary data.</text>
</comment>
<reference evidence="1" key="1">
    <citation type="submission" date="2020-07" db="EMBL/GenBank/DDBJ databases">
        <authorList>
            <person name="Nazaruddin N."/>
        </authorList>
    </citation>
    <scope>NUCLEOTIDE SEQUENCE</scope>
</reference>
<organism evidence="1 2">
    <name type="scientific">Heterotrigona itama</name>
    <dbReference type="NCBI Taxonomy" id="395501"/>
    <lineage>
        <taxon>Eukaryota</taxon>
        <taxon>Metazoa</taxon>
        <taxon>Ecdysozoa</taxon>
        <taxon>Arthropoda</taxon>
        <taxon>Hexapoda</taxon>
        <taxon>Insecta</taxon>
        <taxon>Pterygota</taxon>
        <taxon>Neoptera</taxon>
        <taxon>Endopterygota</taxon>
        <taxon>Hymenoptera</taxon>
        <taxon>Apocrita</taxon>
        <taxon>Aculeata</taxon>
        <taxon>Apoidea</taxon>
        <taxon>Anthophila</taxon>
        <taxon>Apidae</taxon>
        <taxon>Heterotrigona</taxon>
    </lineage>
</organism>
<evidence type="ECO:0000313" key="2">
    <source>
        <dbReference type="Proteomes" id="UP000752696"/>
    </source>
</evidence>
<protein>
    <submittedName>
        <fullName evidence="1">Uncharacterized protein</fullName>
    </submittedName>
</protein>
<accession>A0A6V7H925</accession>
<sequence length="99" mass="11367">MVIHMGLRYERSMQLVSSLMPRRARFMADNRSTMQATQLLSLSNRPIPLSNDSNRSSLLTLERDLQLQRLTQFHLSEISKLFATFLIVTPSTALISPLY</sequence>
<dbReference type="AlphaFoldDB" id="A0A6V7H925"/>
<evidence type="ECO:0000313" key="1">
    <source>
        <dbReference type="EMBL" id="CAD1476079.1"/>
    </source>
</evidence>